<evidence type="ECO:0000313" key="2">
    <source>
        <dbReference type="EMBL" id="WAR24315.1"/>
    </source>
</evidence>
<feature type="compositionally biased region" description="Low complexity" evidence="1">
    <location>
        <begin position="629"/>
        <end position="641"/>
    </location>
</feature>
<gene>
    <name evidence="2" type="ORF">MAR_037984</name>
</gene>
<reference evidence="2" key="1">
    <citation type="submission" date="2022-11" db="EMBL/GenBank/DDBJ databases">
        <title>Centuries of genome instability and evolution in soft-shell clam transmissible cancer (bioRxiv).</title>
        <authorList>
            <person name="Hart S.F.M."/>
            <person name="Yonemitsu M.A."/>
            <person name="Giersch R.M."/>
            <person name="Beal B.F."/>
            <person name="Arriagada G."/>
            <person name="Davis B.W."/>
            <person name="Ostrander E.A."/>
            <person name="Goff S.P."/>
            <person name="Metzger M.J."/>
        </authorList>
    </citation>
    <scope>NUCLEOTIDE SEQUENCE</scope>
    <source>
        <strain evidence="2">MELC-2E11</strain>
        <tissue evidence="2">Siphon/mantle</tissue>
    </source>
</reference>
<protein>
    <submittedName>
        <fullName evidence="2">Uncharacterized protein</fullName>
    </submittedName>
</protein>
<feature type="compositionally biased region" description="Low complexity" evidence="1">
    <location>
        <begin position="418"/>
        <end position="431"/>
    </location>
</feature>
<organism evidence="2 3">
    <name type="scientific">Mya arenaria</name>
    <name type="common">Soft-shell clam</name>
    <dbReference type="NCBI Taxonomy" id="6604"/>
    <lineage>
        <taxon>Eukaryota</taxon>
        <taxon>Metazoa</taxon>
        <taxon>Spiralia</taxon>
        <taxon>Lophotrochozoa</taxon>
        <taxon>Mollusca</taxon>
        <taxon>Bivalvia</taxon>
        <taxon>Autobranchia</taxon>
        <taxon>Heteroconchia</taxon>
        <taxon>Euheterodonta</taxon>
        <taxon>Imparidentia</taxon>
        <taxon>Neoheterodontei</taxon>
        <taxon>Myida</taxon>
        <taxon>Myoidea</taxon>
        <taxon>Myidae</taxon>
        <taxon>Mya</taxon>
    </lineage>
</organism>
<sequence>MGGKNMLREVPLREIKSVYGIKLSKIKKRPERERRGQIKGWDNELRPDDGITIWMKRQKLMESKREQGCGLGQASVGTKKHPALLDTEHHIPITHRCPNIDDLDIFMKDSLHNVFSHTSKKTTEPANSESNGNNVALKYTKNSKFGIVTPAGFVEKTENKHEEIGPDIDSYRHSKLVHGGAISESKSLQDLQTKEQLERSNSYLKFKRFLKFSKKERISGKNGDEEDEGYCSKTSSAEHKTGSESDGEDSGANVGNLDKSRMFSSMVDLTDLPSNAKDGDLTARSQGSKSFRFNDLLSASKAKFSYTHQAPSVCQLPGPGVSYNLRVENRKHEQDDNSWSYAKLKRNKELNRCYNAESMPHQQEQSTVYNIDNMKPMALVLRKISIQNAEENYPSIYHTEMQPTCIKAQPADVRHPSRNSSHNNSSRTGSRAESSMSQERSSPTRAESALSRVSSPRAQSRVSSPTKRNYGSTITESHQHASGNYQKRSPVRDVRVVNENNQKEGMWSPEVSYIDKNSASYSFGDLLPAMEKNIYTKLAAEPKFVRSEEERTQNEYTTTELIDMNCKPADDGYILLKKGLDLLTNVGHEKPTLGPPAFRPNQSRHPLMRSLTVVVGNSRQESTPRDRSPTSSRARPARTSSIKGSHQGDGGGERETQRKLKEAFSEFYKNRPKEIGKEFRRMQTMWKA</sequence>
<feature type="region of interest" description="Disordered" evidence="1">
    <location>
        <begin position="219"/>
        <end position="257"/>
    </location>
</feature>
<dbReference type="EMBL" id="CP111024">
    <property type="protein sequence ID" value="WAR24315.1"/>
    <property type="molecule type" value="Genomic_DNA"/>
</dbReference>
<evidence type="ECO:0000256" key="1">
    <source>
        <dbReference type="SAM" id="MobiDB-lite"/>
    </source>
</evidence>
<accession>A0ABY7FQK5</accession>
<evidence type="ECO:0000313" key="3">
    <source>
        <dbReference type="Proteomes" id="UP001164746"/>
    </source>
</evidence>
<feature type="compositionally biased region" description="Basic and acidic residues" evidence="1">
    <location>
        <begin position="651"/>
        <end position="662"/>
    </location>
</feature>
<feature type="region of interest" description="Disordered" evidence="1">
    <location>
        <begin position="410"/>
        <end position="493"/>
    </location>
</feature>
<feature type="compositionally biased region" description="Polar residues" evidence="1">
    <location>
        <begin position="432"/>
        <end position="487"/>
    </location>
</feature>
<proteinExistence type="predicted"/>
<name>A0ABY7FQK5_MYAAR</name>
<keyword evidence="3" id="KW-1185">Reference proteome</keyword>
<dbReference type="Proteomes" id="UP001164746">
    <property type="component" value="Chromosome 13"/>
</dbReference>
<feature type="region of interest" description="Disordered" evidence="1">
    <location>
        <begin position="614"/>
        <end position="662"/>
    </location>
</feature>